<sequence>MKKLLIAIFSLGVLISCEKTSKTPSLEGSIGNTNHVKIVMDKELWQGRVGDTLRNILTTPVNGLPREEPLYTLDQITPDKFTGFVSKSRIFISTKLGEPALFSVEEDITARRQTGVMIAGQTEDEIIEIIKTNKDSIIKAFRERELEATQMRISKSLEKTDSLKSTFGITMRFQTAYDYVKRDENFFWMIKNIKRSGNMNITVYEVPLNVIDKDTFSVARIVRMRDSVSGKNISLNQGRFLTESSFAPQLFETEIDGHFAWEMKGTWEVRDGRLMVGPFLNYAIRDEKNNRYVVVEGFIFSPSLDQRDNMFELEAILRSTRFIDN</sequence>
<reference evidence="2" key="1">
    <citation type="journal article" date="2019" name="Int. J. Syst. Evol. Microbiol.">
        <title>The Global Catalogue of Microorganisms (GCM) 10K type strain sequencing project: providing services to taxonomists for standard genome sequencing and annotation.</title>
        <authorList>
            <consortium name="The Broad Institute Genomics Platform"/>
            <consortium name="The Broad Institute Genome Sequencing Center for Infectious Disease"/>
            <person name="Wu L."/>
            <person name="Ma J."/>
        </authorList>
    </citation>
    <scope>NUCLEOTIDE SEQUENCE [LARGE SCALE GENOMIC DNA]</scope>
    <source>
        <strain evidence="2">YJ-61-S</strain>
    </source>
</reference>
<accession>A0ABV9HW45</accession>
<protein>
    <submittedName>
        <fullName evidence="1">DUF4837 family protein</fullName>
    </submittedName>
</protein>
<dbReference type="PROSITE" id="PS51257">
    <property type="entry name" value="PROKAR_LIPOPROTEIN"/>
    <property type="match status" value="1"/>
</dbReference>
<evidence type="ECO:0000313" key="1">
    <source>
        <dbReference type="EMBL" id="MFC4633760.1"/>
    </source>
</evidence>
<gene>
    <name evidence="1" type="ORF">ACFO3O_07570</name>
</gene>
<dbReference type="Proteomes" id="UP001596043">
    <property type="component" value="Unassembled WGS sequence"/>
</dbReference>
<proteinExistence type="predicted"/>
<dbReference type="EMBL" id="JBHSFV010000003">
    <property type="protein sequence ID" value="MFC4633760.1"/>
    <property type="molecule type" value="Genomic_DNA"/>
</dbReference>
<dbReference type="Pfam" id="PF16125">
    <property type="entry name" value="DUF4837"/>
    <property type="match status" value="1"/>
</dbReference>
<keyword evidence="2" id="KW-1185">Reference proteome</keyword>
<name>A0ABV9HW45_9FLAO</name>
<evidence type="ECO:0000313" key="2">
    <source>
        <dbReference type="Proteomes" id="UP001596043"/>
    </source>
</evidence>
<comment type="caution">
    <text evidence="1">The sequence shown here is derived from an EMBL/GenBank/DDBJ whole genome shotgun (WGS) entry which is preliminary data.</text>
</comment>
<organism evidence="1 2">
    <name type="scientific">Dokdonia ponticola</name>
    <dbReference type="NCBI Taxonomy" id="2041041"/>
    <lineage>
        <taxon>Bacteria</taxon>
        <taxon>Pseudomonadati</taxon>
        <taxon>Bacteroidota</taxon>
        <taxon>Flavobacteriia</taxon>
        <taxon>Flavobacteriales</taxon>
        <taxon>Flavobacteriaceae</taxon>
        <taxon>Dokdonia</taxon>
    </lineage>
</organism>
<dbReference type="InterPro" id="IPR032286">
    <property type="entry name" value="DUF4837"/>
</dbReference>
<dbReference type="RefSeq" id="WP_379977987.1">
    <property type="nucleotide sequence ID" value="NZ_JBHSFV010000003.1"/>
</dbReference>